<keyword evidence="2 6" id="KW-0808">Transferase</keyword>
<gene>
    <name evidence="9" type="ORF">PMES_01661</name>
</gene>
<proteinExistence type="inferred from homology"/>
<keyword evidence="4" id="KW-0680">Restriction system</keyword>
<evidence type="ECO:0000256" key="7">
    <source>
        <dbReference type="RuleBase" id="RU000416"/>
    </source>
</evidence>
<evidence type="ECO:0000256" key="4">
    <source>
        <dbReference type="ARBA" id="ARBA00022747"/>
    </source>
</evidence>
<dbReference type="PROSITE" id="PS51679">
    <property type="entry name" value="SAM_MT_C5"/>
    <property type="match status" value="1"/>
</dbReference>
<feature type="active site" evidence="6">
    <location>
        <position position="83"/>
    </location>
</feature>
<dbReference type="InterPro" id="IPR001525">
    <property type="entry name" value="C5_MeTfrase"/>
</dbReference>
<dbReference type="PROSITE" id="PS00094">
    <property type="entry name" value="C5_MTASE_1"/>
    <property type="match status" value="1"/>
</dbReference>
<reference evidence="9" key="1">
    <citation type="submission" date="2013-03" db="EMBL/GenBank/DDBJ databases">
        <title>Genome Sequence of the Profundibacterium mesophilum strain KAUST100406-0324T from Red Sea, a novel genus in the family Rhodobacteraceae.</title>
        <authorList>
            <person name="Essack M."/>
            <person name="Alam I."/>
            <person name="Lafi F."/>
            <person name="Alawi W."/>
            <person name="Kamanu F."/>
            <person name="Al-Suwailem A."/>
            <person name="Lee O.O."/>
            <person name="Xu Y."/>
            <person name="Bajic V."/>
            <person name="Qian P.-Y."/>
            <person name="Archer J."/>
        </authorList>
    </citation>
    <scope>NUCLEOTIDE SEQUENCE</scope>
    <source>
        <strain evidence="9">KAUST100406-0324</strain>
    </source>
</reference>
<dbReference type="PANTHER" id="PTHR10629">
    <property type="entry name" value="CYTOSINE-SPECIFIC METHYLTRANSFERASE"/>
    <property type="match status" value="1"/>
</dbReference>
<organism evidence="9 10">
    <name type="scientific">Profundibacterium mesophilum KAUST100406-0324</name>
    <dbReference type="NCBI Taxonomy" id="1037889"/>
    <lineage>
        <taxon>Bacteria</taxon>
        <taxon>Pseudomonadati</taxon>
        <taxon>Pseudomonadota</taxon>
        <taxon>Alphaproteobacteria</taxon>
        <taxon>Rhodobacterales</taxon>
        <taxon>Roseobacteraceae</taxon>
        <taxon>Profundibacterium</taxon>
    </lineage>
</organism>
<dbReference type="Gene3D" id="3.90.120.10">
    <property type="entry name" value="DNA Methylase, subunit A, domain 2"/>
    <property type="match status" value="1"/>
</dbReference>
<dbReference type="PRINTS" id="PR00105">
    <property type="entry name" value="C5METTRFRASE"/>
</dbReference>
<evidence type="ECO:0000256" key="5">
    <source>
        <dbReference type="ARBA" id="ARBA00047422"/>
    </source>
</evidence>
<evidence type="ECO:0000256" key="3">
    <source>
        <dbReference type="ARBA" id="ARBA00022691"/>
    </source>
</evidence>
<comment type="caution">
    <text evidence="9">The sequence shown here is derived from an EMBL/GenBank/DDBJ whole genome shotgun (WGS) entry which is preliminary data.</text>
</comment>
<dbReference type="OrthoDB" id="9813719at2"/>
<evidence type="ECO:0000256" key="8">
    <source>
        <dbReference type="RuleBase" id="RU000417"/>
    </source>
</evidence>
<dbReference type="EC" id="2.1.1.37" evidence="8"/>
<dbReference type="GO" id="GO:0009307">
    <property type="term" value="P:DNA restriction-modification system"/>
    <property type="evidence" value="ECO:0007669"/>
    <property type="project" value="UniProtKB-KW"/>
</dbReference>
<evidence type="ECO:0000256" key="2">
    <source>
        <dbReference type="ARBA" id="ARBA00022679"/>
    </source>
</evidence>
<dbReference type="InterPro" id="IPR029063">
    <property type="entry name" value="SAM-dependent_MTases_sf"/>
</dbReference>
<dbReference type="GO" id="GO:0003886">
    <property type="term" value="F:DNA (cytosine-5-)-methyltransferase activity"/>
    <property type="evidence" value="ECO:0007669"/>
    <property type="project" value="UniProtKB-EC"/>
</dbReference>
<evidence type="ECO:0000313" key="9">
    <source>
        <dbReference type="EMBL" id="KAF0675908.1"/>
    </source>
</evidence>
<dbReference type="AlphaFoldDB" id="A0A921NYN6"/>
<sequence>MAGKKPVAVSLFAGCGGFCEGMEVAGFDVRVAVENDRFACETYRANFPETKLLEIDIHDFLKHEDHHRFCGDDVSVVFGGPPCQGFSQIGPRDIGDERNDLYLEYARVVQTLKPKMFIMENVPNMILMNRGHFKHAIISHFMRLGYSNTAFIKVSAADFGVPQTRERVFFFGTRDDLKFEGSLEEVARSLLAKQKVRRPVTVWEAIGDLPSGVVDSGEVVGYPEAETPSDFMKKVRLDGRSGPFSIRRKRAKKLAFDESGVPMLHNHHTKEIQARRAHLISFLKPGQKANSLPKHIWDGARPEKWRRLHPDLPSYTILAQMHRDLSEWVHPKSERWITVREAARLQSFHDGFVFRTSEWQMLKQIGNAVPPLLGRAAGQMALGILQRVENSYPVDEGVESEASPQTAMVAAE</sequence>
<protein>
    <recommendedName>
        <fullName evidence="8">Cytosine-specific methyltransferase</fullName>
        <ecNumber evidence="8">2.1.1.37</ecNumber>
    </recommendedName>
</protein>
<accession>A0A921NYN6</accession>
<comment type="similarity">
    <text evidence="6 7">Belongs to the class I-like SAM-binding methyltransferase superfamily. C5-methyltransferase family.</text>
</comment>
<dbReference type="Proteomes" id="UP000698242">
    <property type="component" value="Unassembled WGS sequence"/>
</dbReference>
<dbReference type="GO" id="GO:0032259">
    <property type="term" value="P:methylation"/>
    <property type="evidence" value="ECO:0007669"/>
    <property type="project" value="UniProtKB-KW"/>
</dbReference>
<dbReference type="Gene3D" id="3.40.50.150">
    <property type="entry name" value="Vaccinia Virus protein VP39"/>
    <property type="match status" value="1"/>
</dbReference>
<keyword evidence="3 6" id="KW-0949">S-adenosyl-L-methionine</keyword>
<dbReference type="InterPro" id="IPR018117">
    <property type="entry name" value="C5_DNA_meth_AS"/>
</dbReference>
<name>A0A921NYN6_9RHOB</name>
<evidence type="ECO:0000313" key="10">
    <source>
        <dbReference type="Proteomes" id="UP000698242"/>
    </source>
</evidence>
<dbReference type="NCBIfam" id="TIGR00675">
    <property type="entry name" value="dcm"/>
    <property type="match status" value="1"/>
</dbReference>
<dbReference type="Pfam" id="PF00145">
    <property type="entry name" value="DNA_methylase"/>
    <property type="match status" value="1"/>
</dbReference>
<dbReference type="PANTHER" id="PTHR10629:SF52">
    <property type="entry name" value="DNA (CYTOSINE-5)-METHYLTRANSFERASE 1"/>
    <property type="match status" value="1"/>
</dbReference>
<keyword evidence="1 6" id="KW-0489">Methyltransferase</keyword>
<dbReference type="EMBL" id="APKE01000020">
    <property type="protein sequence ID" value="KAF0675908.1"/>
    <property type="molecule type" value="Genomic_DNA"/>
</dbReference>
<dbReference type="GO" id="GO:0044027">
    <property type="term" value="P:negative regulation of gene expression via chromosomal CpG island methylation"/>
    <property type="evidence" value="ECO:0007669"/>
    <property type="project" value="TreeGrafter"/>
</dbReference>
<dbReference type="InterPro" id="IPR050390">
    <property type="entry name" value="C5-Methyltransferase"/>
</dbReference>
<dbReference type="SUPFAM" id="SSF53335">
    <property type="entry name" value="S-adenosyl-L-methionine-dependent methyltransferases"/>
    <property type="match status" value="1"/>
</dbReference>
<dbReference type="GO" id="GO:0003677">
    <property type="term" value="F:DNA binding"/>
    <property type="evidence" value="ECO:0007669"/>
    <property type="project" value="TreeGrafter"/>
</dbReference>
<keyword evidence="10" id="KW-1185">Reference proteome</keyword>
<comment type="catalytic activity">
    <reaction evidence="5 8">
        <text>a 2'-deoxycytidine in DNA + S-adenosyl-L-methionine = a 5-methyl-2'-deoxycytidine in DNA + S-adenosyl-L-homocysteine + H(+)</text>
        <dbReference type="Rhea" id="RHEA:13681"/>
        <dbReference type="Rhea" id="RHEA-COMP:11369"/>
        <dbReference type="Rhea" id="RHEA-COMP:11370"/>
        <dbReference type="ChEBI" id="CHEBI:15378"/>
        <dbReference type="ChEBI" id="CHEBI:57856"/>
        <dbReference type="ChEBI" id="CHEBI:59789"/>
        <dbReference type="ChEBI" id="CHEBI:85452"/>
        <dbReference type="ChEBI" id="CHEBI:85454"/>
        <dbReference type="EC" id="2.1.1.37"/>
    </reaction>
</comment>
<evidence type="ECO:0000256" key="6">
    <source>
        <dbReference type="PROSITE-ProRule" id="PRU01016"/>
    </source>
</evidence>
<dbReference type="RefSeq" id="WP_159965234.1">
    <property type="nucleotide sequence ID" value="NZ_APKE01000020.1"/>
</dbReference>
<evidence type="ECO:0000256" key="1">
    <source>
        <dbReference type="ARBA" id="ARBA00022603"/>
    </source>
</evidence>